<dbReference type="SUPFAM" id="SSF47384">
    <property type="entry name" value="Homodimeric domain of signal transducing histidine kinase"/>
    <property type="match status" value="1"/>
</dbReference>
<dbReference type="InterPro" id="IPR004358">
    <property type="entry name" value="Sig_transdc_His_kin-like_C"/>
</dbReference>
<evidence type="ECO:0000313" key="8">
    <source>
        <dbReference type="Proteomes" id="UP000251889"/>
    </source>
</evidence>
<feature type="transmembrane region" description="Helical" evidence="5">
    <location>
        <begin position="78"/>
        <end position="99"/>
    </location>
</feature>
<dbReference type="Pfam" id="PF02518">
    <property type="entry name" value="HATPase_c"/>
    <property type="match status" value="1"/>
</dbReference>
<dbReference type="EC" id="2.7.13.3" evidence="2"/>
<keyword evidence="5" id="KW-0472">Membrane</keyword>
<evidence type="ECO:0000313" key="7">
    <source>
        <dbReference type="EMBL" id="RAW00422.1"/>
    </source>
</evidence>
<dbReference type="EMBL" id="QMFY01000007">
    <property type="protein sequence ID" value="RAW00422.1"/>
    <property type="molecule type" value="Genomic_DNA"/>
</dbReference>
<reference evidence="7 8" key="1">
    <citation type="submission" date="2018-06" db="EMBL/GenBank/DDBJ databases">
        <title>Chryseolinea flavus sp. nov., a member of the phylum Bacteroidetes isolated from soil.</title>
        <authorList>
            <person name="Li Y."/>
            <person name="Wang J."/>
        </authorList>
    </citation>
    <scope>NUCLEOTIDE SEQUENCE [LARGE SCALE GENOMIC DNA]</scope>
    <source>
        <strain evidence="7 8">SDU1-6</strain>
    </source>
</reference>
<dbReference type="Pfam" id="PF00512">
    <property type="entry name" value="HisKA"/>
    <property type="match status" value="1"/>
</dbReference>
<dbReference type="PROSITE" id="PS50109">
    <property type="entry name" value="HIS_KIN"/>
    <property type="match status" value="1"/>
</dbReference>
<dbReference type="InterPro" id="IPR003661">
    <property type="entry name" value="HisK_dim/P_dom"/>
</dbReference>
<feature type="domain" description="Histidine kinase" evidence="6">
    <location>
        <begin position="220"/>
        <end position="435"/>
    </location>
</feature>
<evidence type="ECO:0000256" key="5">
    <source>
        <dbReference type="SAM" id="Phobius"/>
    </source>
</evidence>
<dbReference type="SUPFAM" id="SSF55874">
    <property type="entry name" value="ATPase domain of HSP90 chaperone/DNA topoisomerase II/histidine kinase"/>
    <property type="match status" value="1"/>
</dbReference>
<keyword evidence="3" id="KW-0597">Phosphoprotein</keyword>
<feature type="transmembrane region" description="Helical" evidence="5">
    <location>
        <begin position="27"/>
        <end position="49"/>
    </location>
</feature>
<dbReference type="OrthoDB" id="9811889at2"/>
<proteinExistence type="predicted"/>
<dbReference type="InterPro" id="IPR036890">
    <property type="entry name" value="HATPase_C_sf"/>
</dbReference>
<keyword evidence="5" id="KW-0812">Transmembrane</keyword>
<feature type="transmembrane region" description="Helical" evidence="5">
    <location>
        <begin position="129"/>
        <end position="149"/>
    </location>
</feature>
<organism evidence="7 8">
    <name type="scientific">Pseudochryseolinea flava</name>
    <dbReference type="NCBI Taxonomy" id="2059302"/>
    <lineage>
        <taxon>Bacteria</taxon>
        <taxon>Pseudomonadati</taxon>
        <taxon>Bacteroidota</taxon>
        <taxon>Cytophagia</taxon>
        <taxon>Cytophagales</taxon>
        <taxon>Fulvivirgaceae</taxon>
        <taxon>Pseudochryseolinea</taxon>
    </lineage>
</organism>
<dbReference type="PRINTS" id="PR00344">
    <property type="entry name" value="BCTRLSENSOR"/>
</dbReference>
<evidence type="ECO:0000256" key="4">
    <source>
        <dbReference type="SAM" id="Coils"/>
    </source>
</evidence>
<keyword evidence="7" id="KW-0808">Transferase</keyword>
<feature type="transmembrane region" description="Helical" evidence="5">
    <location>
        <begin position="55"/>
        <end position="71"/>
    </location>
</feature>
<dbReference type="RefSeq" id="WP_112747764.1">
    <property type="nucleotide sequence ID" value="NZ_QMFY01000007.1"/>
</dbReference>
<dbReference type="PANTHER" id="PTHR43547:SF2">
    <property type="entry name" value="HYBRID SIGNAL TRANSDUCTION HISTIDINE KINASE C"/>
    <property type="match status" value="1"/>
</dbReference>
<feature type="transmembrane region" description="Helical" evidence="5">
    <location>
        <begin position="161"/>
        <end position="182"/>
    </location>
</feature>
<dbReference type="CDD" id="cd00082">
    <property type="entry name" value="HisKA"/>
    <property type="match status" value="1"/>
</dbReference>
<dbReference type="AlphaFoldDB" id="A0A364Y0T3"/>
<feature type="transmembrane region" description="Helical" evidence="5">
    <location>
        <begin position="105"/>
        <end position="122"/>
    </location>
</feature>
<comment type="caution">
    <text evidence="7">The sequence shown here is derived from an EMBL/GenBank/DDBJ whole genome shotgun (WGS) entry which is preliminary data.</text>
</comment>
<dbReference type="InterPro" id="IPR003594">
    <property type="entry name" value="HATPase_dom"/>
</dbReference>
<evidence type="ECO:0000256" key="1">
    <source>
        <dbReference type="ARBA" id="ARBA00000085"/>
    </source>
</evidence>
<dbReference type="InterPro" id="IPR036097">
    <property type="entry name" value="HisK_dim/P_sf"/>
</dbReference>
<gene>
    <name evidence="7" type="ORF">DQQ10_15345</name>
</gene>
<dbReference type="Gene3D" id="3.30.565.10">
    <property type="entry name" value="Histidine kinase-like ATPase, C-terminal domain"/>
    <property type="match status" value="1"/>
</dbReference>
<dbReference type="SMART" id="SM00387">
    <property type="entry name" value="HATPase_c"/>
    <property type="match status" value="1"/>
</dbReference>
<accession>A0A364Y0T3</accession>
<evidence type="ECO:0000256" key="2">
    <source>
        <dbReference type="ARBA" id="ARBA00012438"/>
    </source>
</evidence>
<dbReference type="Gene3D" id="1.10.287.130">
    <property type="match status" value="1"/>
</dbReference>
<keyword evidence="7" id="KW-0418">Kinase</keyword>
<protein>
    <recommendedName>
        <fullName evidence="2">histidine kinase</fullName>
        <ecNumber evidence="2">2.7.13.3</ecNumber>
    </recommendedName>
</protein>
<dbReference type="InterPro" id="IPR005467">
    <property type="entry name" value="His_kinase_dom"/>
</dbReference>
<keyword evidence="8" id="KW-1185">Reference proteome</keyword>
<name>A0A364Y0T3_9BACT</name>
<dbReference type="PANTHER" id="PTHR43547">
    <property type="entry name" value="TWO-COMPONENT HISTIDINE KINASE"/>
    <property type="match status" value="1"/>
</dbReference>
<feature type="coiled-coil region" evidence="4">
    <location>
        <begin position="190"/>
        <end position="220"/>
    </location>
</feature>
<dbReference type="GO" id="GO:0000155">
    <property type="term" value="F:phosphorelay sensor kinase activity"/>
    <property type="evidence" value="ECO:0007669"/>
    <property type="project" value="InterPro"/>
</dbReference>
<sequence length="440" mass="49417">MNVAKIIDWYIHPDHYEDAKVLRKARLLVKACLLTSIFSTSYVVLSVSFGYDKGIYFTLFNVIGYFILPFLTRTKIPLVIITNFFTAIGSITVLVLTYFSGGMWSAIYPWIIAIPVLGLLIAGKTSAIYWTIFSVSCMWAFGVLELNGVKLPVEYDVSMRTLWFLSIQPGLLMIIMVVSFTFESSMQRALDDVEAQKVTIEKQSAELEKLIEDKDNIIRILAHDLRNPLANISILTKMLEKQVAVEEQKEMVDMIGMASNNAEVLVRHVLEMATLEYRDGGVKLQPTDYRGVVMDVVQSFKQASENKGISIHADVEKYCMVLADLTYLRLVLENLVSNALKFSPSGKQIKVFVANADEQIQIRVRDYGAGVPVEEEDRLFKKFARLSVRPTAGESSNGLGLSLVKRYMELMKGKVWFERPTDGGSIFAIELLKANGNGAL</sequence>
<evidence type="ECO:0000256" key="3">
    <source>
        <dbReference type="ARBA" id="ARBA00022553"/>
    </source>
</evidence>
<evidence type="ECO:0000259" key="6">
    <source>
        <dbReference type="PROSITE" id="PS50109"/>
    </source>
</evidence>
<dbReference type="SMART" id="SM00388">
    <property type="entry name" value="HisKA"/>
    <property type="match status" value="1"/>
</dbReference>
<dbReference type="Proteomes" id="UP000251889">
    <property type="component" value="Unassembled WGS sequence"/>
</dbReference>
<keyword evidence="4" id="KW-0175">Coiled coil</keyword>
<keyword evidence="5" id="KW-1133">Transmembrane helix</keyword>
<comment type="catalytic activity">
    <reaction evidence="1">
        <text>ATP + protein L-histidine = ADP + protein N-phospho-L-histidine.</text>
        <dbReference type="EC" id="2.7.13.3"/>
    </reaction>
</comment>